<keyword evidence="3" id="KW-1185">Reference proteome</keyword>
<feature type="signal peptide" evidence="1">
    <location>
        <begin position="1"/>
        <end position="21"/>
    </location>
</feature>
<evidence type="ECO:0000256" key="1">
    <source>
        <dbReference type="SAM" id="SignalP"/>
    </source>
</evidence>
<keyword evidence="1" id="KW-0732">Signal</keyword>
<name>A0ABR7CL08_9BACT</name>
<dbReference type="EMBL" id="JACOOK010000002">
    <property type="protein sequence ID" value="MBC5616344.1"/>
    <property type="molecule type" value="Genomic_DNA"/>
</dbReference>
<comment type="caution">
    <text evidence="2">The sequence shown here is derived from an EMBL/GenBank/DDBJ whole genome shotgun (WGS) entry which is preliminary data.</text>
</comment>
<evidence type="ECO:0000313" key="3">
    <source>
        <dbReference type="Proteomes" id="UP000636891"/>
    </source>
</evidence>
<organism evidence="2 3">
    <name type="scientific">Alistipes hominis</name>
    <dbReference type="NCBI Taxonomy" id="2763015"/>
    <lineage>
        <taxon>Bacteria</taxon>
        <taxon>Pseudomonadati</taxon>
        <taxon>Bacteroidota</taxon>
        <taxon>Bacteroidia</taxon>
        <taxon>Bacteroidales</taxon>
        <taxon>Rikenellaceae</taxon>
        <taxon>Alistipes</taxon>
    </lineage>
</organism>
<reference evidence="2 3" key="1">
    <citation type="submission" date="2020-08" db="EMBL/GenBank/DDBJ databases">
        <title>Genome public.</title>
        <authorList>
            <person name="Liu C."/>
            <person name="Sun Q."/>
        </authorList>
    </citation>
    <scope>NUCLEOTIDE SEQUENCE [LARGE SCALE GENOMIC DNA]</scope>
    <source>
        <strain evidence="2 3">New-7</strain>
    </source>
</reference>
<sequence length="98" mass="10670">MKKRTIKLFCVGIAGALAVSAYIQKFHKSETDLLFSNIEALADPEQSTNKFDWVPPTINCSVYVANKQNPTQEGTYIPGTKDTCISGSQHSGCPDCSI</sequence>
<protein>
    <submittedName>
        <fullName evidence="2">Uncharacterized protein</fullName>
    </submittedName>
</protein>
<feature type="chain" id="PRO_5047133540" evidence="1">
    <location>
        <begin position="22"/>
        <end position="98"/>
    </location>
</feature>
<proteinExistence type="predicted"/>
<accession>A0ABR7CL08</accession>
<dbReference type="Proteomes" id="UP000636891">
    <property type="component" value="Unassembled WGS sequence"/>
</dbReference>
<evidence type="ECO:0000313" key="2">
    <source>
        <dbReference type="EMBL" id="MBC5616344.1"/>
    </source>
</evidence>
<gene>
    <name evidence="2" type="ORF">H8S08_04820</name>
</gene>
<dbReference type="RefSeq" id="WP_145996523.1">
    <property type="nucleotide sequence ID" value="NZ_JACOOK010000002.1"/>
</dbReference>